<dbReference type="FunFam" id="3.90.1170.20:FF:000001">
    <property type="entry name" value="Nicotinate-nucleotide diphosphorylase (Carboxylating)"/>
    <property type="match status" value="1"/>
</dbReference>
<feature type="domain" description="Quinolinate phosphoribosyl transferase C-terminal" evidence="14">
    <location>
        <begin position="109"/>
        <end position="272"/>
    </location>
</feature>
<evidence type="ECO:0000256" key="5">
    <source>
        <dbReference type="ARBA" id="ARBA00011944"/>
    </source>
</evidence>
<dbReference type="InterPro" id="IPR013785">
    <property type="entry name" value="Aldolase_TIM"/>
</dbReference>
<keyword evidence="8 12" id="KW-0808">Transferase</keyword>
<dbReference type="Proteomes" id="UP000391919">
    <property type="component" value="Unassembled WGS sequence"/>
</dbReference>
<dbReference type="Pfam" id="PF01729">
    <property type="entry name" value="QRPTase_C"/>
    <property type="match status" value="1"/>
</dbReference>
<evidence type="ECO:0000256" key="4">
    <source>
        <dbReference type="ARBA" id="ARBA00011218"/>
    </source>
</evidence>
<evidence type="ECO:0000256" key="11">
    <source>
        <dbReference type="ARBA" id="ARBA00069173"/>
    </source>
</evidence>
<comment type="pathway">
    <text evidence="2">Cofactor biosynthesis; NAD(+) biosynthesis; nicotinate D-ribonucleotide from quinolinate: step 1/1.</text>
</comment>
<dbReference type="PANTHER" id="PTHR32179:SF3">
    <property type="entry name" value="NICOTINATE-NUCLEOTIDE PYROPHOSPHORYLASE [CARBOXYLATING]"/>
    <property type="match status" value="1"/>
</dbReference>
<dbReference type="FunFam" id="3.20.20.70:FF:000030">
    <property type="entry name" value="Nicotinate-nucleotide pyrophosphorylase, carboxylating"/>
    <property type="match status" value="1"/>
</dbReference>
<feature type="binding site" evidence="13">
    <location>
        <begin position="130"/>
        <end position="132"/>
    </location>
    <ligand>
        <name>substrate</name>
    </ligand>
</feature>
<feature type="binding site" evidence="13">
    <location>
        <position position="194"/>
    </location>
    <ligand>
        <name>substrate</name>
    </ligand>
</feature>
<dbReference type="InterPro" id="IPR022412">
    <property type="entry name" value="Quinolinate_PRibosylTrfase_N"/>
</dbReference>
<feature type="binding site" evidence="13">
    <location>
        <begin position="238"/>
        <end position="240"/>
    </location>
    <ligand>
        <name>substrate</name>
    </ligand>
</feature>
<dbReference type="InterPro" id="IPR027277">
    <property type="entry name" value="NadC/ModD"/>
</dbReference>
<dbReference type="InterPro" id="IPR002638">
    <property type="entry name" value="Quinolinate_PRibosylTrfase_C"/>
</dbReference>
<dbReference type="InterPro" id="IPR037128">
    <property type="entry name" value="Quinolinate_PRibosylTase_N_sf"/>
</dbReference>
<dbReference type="PANTHER" id="PTHR32179">
    <property type="entry name" value="NICOTINATE-NUCLEOTIDE PYROPHOSPHORYLASE [CARBOXYLATING]"/>
    <property type="match status" value="1"/>
</dbReference>
<evidence type="ECO:0000259" key="15">
    <source>
        <dbReference type="Pfam" id="PF02749"/>
    </source>
</evidence>
<dbReference type="EMBL" id="BKZQ01000018">
    <property type="protein sequence ID" value="GER70311.1"/>
    <property type="molecule type" value="Genomic_DNA"/>
</dbReference>
<dbReference type="SUPFAM" id="SSF51690">
    <property type="entry name" value="Nicotinate/Quinolinate PRTase C-terminal domain-like"/>
    <property type="match status" value="1"/>
</dbReference>
<evidence type="ECO:0000256" key="13">
    <source>
        <dbReference type="PIRSR" id="PIRSR006250-1"/>
    </source>
</evidence>
<dbReference type="NCBIfam" id="TIGR00078">
    <property type="entry name" value="nadC"/>
    <property type="match status" value="1"/>
</dbReference>
<evidence type="ECO:0000256" key="1">
    <source>
        <dbReference type="ARBA" id="ARBA00003237"/>
    </source>
</evidence>
<dbReference type="InterPro" id="IPR004393">
    <property type="entry name" value="NadC"/>
</dbReference>
<evidence type="ECO:0000256" key="9">
    <source>
        <dbReference type="ARBA" id="ARBA00033102"/>
    </source>
</evidence>
<keyword evidence="7 12" id="KW-0328">Glycosyltransferase</keyword>
<feature type="domain" description="Quinolinate phosphoribosyl transferase N-terminal" evidence="15">
    <location>
        <begin position="22"/>
        <end position="107"/>
    </location>
</feature>
<feature type="binding site" evidence="13">
    <location>
        <position position="164"/>
    </location>
    <ligand>
        <name>substrate</name>
    </ligand>
</feature>
<dbReference type="RefSeq" id="WP_151697738.1">
    <property type="nucleotide sequence ID" value="NZ_BKZP01000014.1"/>
</dbReference>
<evidence type="ECO:0000256" key="8">
    <source>
        <dbReference type="ARBA" id="ARBA00022679"/>
    </source>
</evidence>
<feature type="binding site" evidence="13">
    <location>
        <position position="215"/>
    </location>
    <ligand>
        <name>substrate</name>
    </ligand>
</feature>
<evidence type="ECO:0000256" key="6">
    <source>
        <dbReference type="ARBA" id="ARBA00022642"/>
    </source>
</evidence>
<dbReference type="Gene3D" id="3.90.1170.20">
    <property type="entry name" value="Quinolinate phosphoribosyl transferase, N-terminal domain"/>
    <property type="match status" value="1"/>
</dbReference>
<dbReference type="UniPathway" id="UPA00253">
    <property type="reaction ID" value="UER00331"/>
</dbReference>
<dbReference type="PIRSF" id="PIRSF006250">
    <property type="entry name" value="NadC_ModD"/>
    <property type="match status" value="1"/>
</dbReference>
<keyword evidence="6" id="KW-0662">Pyridine nucleotide biosynthesis</keyword>
<feature type="binding site" evidence="13">
    <location>
        <position position="154"/>
    </location>
    <ligand>
        <name>substrate</name>
    </ligand>
</feature>
<dbReference type="EC" id="2.4.2.19" evidence="5"/>
<evidence type="ECO:0000256" key="2">
    <source>
        <dbReference type="ARBA" id="ARBA00004893"/>
    </source>
</evidence>
<dbReference type="CDD" id="cd01572">
    <property type="entry name" value="QPRTase"/>
    <property type="match status" value="1"/>
</dbReference>
<proteinExistence type="inferred from homology"/>
<evidence type="ECO:0000313" key="17">
    <source>
        <dbReference type="Proteomes" id="UP000391919"/>
    </source>
</evidence>
<dbReference type="AlphaFoldDB" id="A0A5J4JF45"/>
<evidence type="ECO:0000256" key="12">
    <source>
        <dbReference type="PIRNR" id="PIRNR006250"/>
    </source>
</evidence>
<evidence type="ECO:0000256" key="10">
    <source>
        <dbReference type="ARBA" id="ARBA00047445"/>
    </source>
</evidence>
<comment type="function">
    <text evidence="1">Involved in the catabolism of quinolinic acid (QA).</text>
</comment>
<dbReference type="Pfam" id="PF02749">
    <property type="entry name" value="QRPTase_N"/>
    <property type="match status" value="1"/>
</dbReference>
<evidence type="ECO:0000259" key="14">
    <source>
        <dbReference type="Pfam" id="PF01729"/>
    </source>
</evidence>
<dbReference type="GO" id="GO:0004514">
    <property type="term" value="F:nicotinate-nucleotide diphosphorylase (carboxylating) activity"/>
    <property type="evidence" value="ECO:0007669"/>
    <property type="project" value="UniProtKB-EC"/>
</dbReference>
<dbReference type="SUPFAM" id="SSF54675">
    <property type="entry name" value="Nicotinate/Quinolinate PRTase N-terminal domain-like"/>
    <property type="match status" value="1"/>
</dbReference>
<dbReference type="GO" id="GO:0009435">
    <property type="term" value="P:NAD+ biosynthetic process"/>
    <property type="evidence" value="ECO:0007669"/>
    <property type="project" value="UniProtKB-UniPathway"/>
</dbReference>
<comment type="catalytic activity">
    <reaction evidence="10">
        <text>nicotinate beta-D-ribonucleotide + CO2 + diphosphate = quinolinate + 5-phospho-alpha-D-ribose 1-diphosphate + 2 H(+)</text>
        <dbReference type="Rhea" id="RHEA:12733"/>
        <dbReference type="ChEBI" id="CHEBI:15378"/>
        <dbReference type="ChEBI" id="CHEBI:16526"/>
        <dbReference type="ChEBI" id="CHEBI:29959"/>
        <dbReference type="ChEBI" id="CHEBI:33019"/>
        <dbReference type="ChEBI" id="CHEBI:57502"/>
        <dbReference type="ChEBI" id="CHEBI:58017"/>
        <dbReference type="EC" id="2.4.2.19"/>
    </reaction>
</comment>
<evidence type="ECO:0000313" key="16">
    <source>
        <dbReference type="EMBL" id="GER70311.1"/>
    </source>
</evidence>
<organism evidence="16 17">
    <name type="scientific">Weizmannia acidilactici</name>
    <dbReference type="NCBI Taxonomy" id="2607726"/>
    <lineage>
        <taxon>Bacteria</taxon>
        <taxon>Bacillati</taxon>
        <taxon>Bacillota</taxon>
        <taxon>Bacilli</taxon>
        <taxon>Bacillales</taxon>
        <taxon>Bacillaceae</taxon>
        <taxon>Heyndrickxia</taxon>
    </lineage>
</organism>
<comment type="similarity">
    <text evidence="3 12">Belongs to the NadC/ModD family.</text>
</comment>
<keyword evidence="17" id="KW-1185">Reference proteome</keyword>
<comment type="subunit">
    <text evidence="4">Hexamer formed by 3 homodimers.</text>
</comment>
<accession>A0A5J4JF45</accession>
<feature type="binding site" evidence="13">
    <location>
        <begin position="259"/>
        <end position="261"/>
    </location>
    <ligand>
        <name>substrate</name>
    </ligand>
</feature>
<name>A0A5J4JF45_9BACI</name>
<comment type="caution">
    <text evidence="16">The sequence shown here is derived from an EMBL/GenBank/DDBJ whole genome shotgun (WGS) entry which is preliminary data.</text>
</comment>
<evidence type="ECO:0000256" key="3">
    <source>
        <dbReference type="ARBA" id="ARBA00009400"/>
    </source>
</evidence>
<sequence length="283" mass="31215">MNRLKLQSMLKYFFMEDIGDGDINTEYIFPPSQKGKLTFVAKQSGIFCGKAVVEEGFRLLDNAIEPHIYAEDGIPIEKGQVLAEIHGRIAGLLAGERVILNLLQRMSGIATTTHAAVRETEGTRARICDTRKTTPGLRMLEKYAVKAGGGFNHRRGLYDAVMLKDNHIAFAGSITKAVQKVKANIGHTVKIEVEIETKEQLLEAIEAGADIIMFDNRTPEEIKLWISLVPGHIITEASGGITMENIRCYAETGVDWISLGFLTHSYQALDISASVENAKEVLL</sequence>
<dbReference type="GO" id="GO:0005737">
    <property type="term" value="C:cytoplasm"/>
    <property type="evidence" value="ECO:0007669"/>
    <property type="project" value="TreeGrafter"/>
</dbReference>
<dbReference type="GO" id="GO:0034213">
    <property type="term" value="P:quinolinate catabolic process"/>
    <property type="evidence" value="ECO:0007669"/>
    <property type="project" value="TreeGrafter"/>
</dbReference>
<evidence type="ECO:0000256" key="7">
    <source>
        <dbReference type="ARBA" id="ARBA00022676"/>
    </source>
</evidence>
<feature type="binding site" evidence="13">
    <location>
        <position position="97"/>
    </location>
    <ligand>
        <name>substrate</name>
    </ligand>
</feature>
<dbReference type="InterPro" id="IPR036068">
    <property type="entry name" value="Nicotinate_pribotase-like_C"/>
</dbReference>
<gene>
    <name evidence="16" type="primary">nadC</name>
    <name evidence="16" type="ORF">BpJC7_16140</name>
</gene>
<dbReference type="Gene3D" id="3.20.20.70">
    <property type="entry name" value="Aldolase class I"/>
    <property type="match status" value="1"/>
</dbReference>
<reference evidence="16 17" key="1">
    <citation type="submission" date="2019-09" db="EMBL/GenBank/DDBJ databases">
        <title>Draft genome sequence of Bacillus sp. JC-7.</title>
        <authorList>
            <person name="Tanaka N."/>
            <person name="Shiwa Y."/>
            <person name="Fujita N."/>
            <person name="Tanasupawat S."/>
        </authorList>
    </citation>
    <scope>NUCLEOTIDE SEQUENCE [LARGE SCALE GENOMIC DNA]</scope>
    <source>
        <strain evidence="16 17">JC-7</strain>
    </source>
</reference>
<protein>
    <recommendedName>
        <fullName evidence="11">Probable nicotinate-nucleotide pyrophosphorylase [carboxylating]</fullName>
        <ecNumber evidence="5">2.4.2.19</ecNumber>
    </recommendedName>
    <alternativeName>
        <fullName evidence="9">Quinolinate phosphoribosyltransferase [decarboxylating]</fullName>
    </alternativeName>
</protein>